<keyword evidence="2" id="KW-1185">Reference proteome</keyword>
<reference evidence="1 2" key="1">
    <citation type="submission" date="2018-02" db="EMBL/GenBank/DDBJ databases">
        <title>The genomes of Aspergillus section Nigri reveals drivers in fungal speciation.</title>
        <authorList>
            <consortium name="DOE Joint Genome Institute"/>
            <person name="Vesth T.C."/>
            <person name="Nybo J."/>
            <person name="Theobald S."/>
            <person name="Brandl J."/>
            <person name="Frisvad J.C."/>
            <person name="Nielsen K.F."/>
            <person name="Lyhne E.K."/>
            <person name="Kogle M.E."/>
            <person name="Kuo A."/>
            <person name="Riley R."/>
            <person name="Clum A."/>
            <person name="Nolan M."/>
            <person name="Lipzen A."/>
            <person name="Salamov A."/>
            <person name="Henrissat B."/>
            <person name="Wiebenga A."/>
            <person name="De vries R.P."/>
            <person name="Grigoriev I.V."/>
            <person name="Mortensen U.H."/>
            <person name="Andersen M.R."/>
            <person name="Baker S.E."/>
        </authorList>
    </citation>
    <scope>NUCLEOTIDE SEQUENCE [LARGE SCALE GENOMIC DNA]</scope>
    <source>
        <strain evidence="1 2">CBS 121593</strain>
    </source>
</reference>
<evidence type="ECO:0000313" key="2">
    <source>
        <dbReference type="Proteomes" id="UP000249402"/>
    </source>
</evidence>
<dbReference type="EMBL" id="KZ824430">
    <property type="protein sequence ID" value="RAL02563.1"/>
    <property type="molecule type" value="Genomic_DNA"/>
</dbReference>
<dbReference type="OrthoDB" id="4177740at2759"/>
<evidence type="ECO:0000313" key="1">
    <source>
        <dbReference type="EMBL" id="RAL02563.1"/>
    </source>
</evidence>
<feature type="non-terminal residue" evidence="1">
    <location>
        <position position="114"/>
    </location>
</feature>
<gene>
    <name evidence="1" type="ORF">BO80DRAFT_321832</name>
</gene>
<dbReference type="Proteomes" id="UP000249402">
    <property type="component" value="Unassembled WGS sequence"/>
</dbReference>
<proteinExistence type="predicted"/>
<accession>A0A395H4K4</accession>
<dbReference type="RefSeq" id="XP_025576890.1">
    <property type="nucleotide sequence ID" value="XM_025715141.1"/>
</dbReference>
<sequence length="114" mass="12821">DAGWDVNESPHIMISCVHHGLGDNENIQRGEILAIAGVMISQICSGKFKRHYMIPVLLFSFIEGRKGRILQAHLERGGLVIRKSELYDFSTEDAASHSREVFLQYMCSTRVGET</sequence>
<dbReference type="VEuPathDB" id="FungiDB:BO80DRAFT_321832"/>
<name>A0A395H4K4_9EURO</name>
<feature type="non-terminal residue" evidence="1">
    <location>
        <position position="1"/>
    </location>
</feature>
<dbReference type="AlphaFoldDB" id="A0A395H4K4"/>
<protein>
    <submittedName>
        <fullName evidence="1">Uncharacterized protein</fullName>
    </submittedName>
</protein>
<dbReference type="GeneID" id="37220006"/>
<organism evidence="1 2">
    <name type="scientific">Aspergillus ibericus CBS 121593</name>
    <dbReference type="NCBI Taxonomy" id="1448316"/>
    <lineage>
        <taxon>Eukaryota</taxon>
        <taxon>Fungi</taxon>
        <taxon>Dikarya</taxon>
        <taxon>Ascomycota</taxon>
        <taxon>Pezizomycotina</taxon>
        <taxon>Eurotiomycetes</taxon>
        <taxon>Eurotiomycetidae</taxon>
        <taxon>Eurotiales</taxon>
        <taxon>Aspergillaceae</taxon>
        <taxon>Aspergillus</taxon>
        <taxon>Aspergillus subgen. Circumdati</taxon>
    </lineage>
</organism>